<dbReference type="Proteomes" id="UP000264310">
    <property type="component" value="Unassembled WGS sequence"/>
</dbReference>
<dbReference type="GO" id="GO:0043916">
    <property type="term" value="F:DNA-7-methylguanine glycosylase activity"/>
    <property type="evidence" value="ECO:0007669"/>
    <property type="project" value="TreeGrafter"/>
</dbReference>
<dbReference type="GO" id="GO:0008725">
    <property type="term" value="F:DNA-3-methyladenine glycosylase activity"/>
    <property type="evidence" value="ECO:0007669"/>
    <property type="project" value="TreeGrafter"/>
</dbReference>
<evidence type="ECO:0000256" key="4">
    <source>
        <dbReference type="ARBA" id="ARBA00023204"/>
    </source>
</evidence>
<dbReference type="GO" id="GO:0032131">
    <property type="term" value="F:alkylated DNA binding"/>
    <property type="evidence" value="ECO:0007669"/>
    <property type="project" value="TreeGrafter"/>
</dbReference>
<dbReference type="SMART" id="SM00478">
    <property type="entry name" value="ENDO3c"/>
    <property type="match status" value="1"/>
</dbReference>
<dbReference type="Gene3D" id="1.10.1670.40">
    <property type="match status" value="1"/>
</dbReference>
<evidence type="ECO:0000256" key="2">
    <source>
        <dbReference type="ARBA" id="ARBA00012000"/>
    </source>
</evidence>
<feature type="domain" description="HhH-GPD" evidence="5">
    <location>
        <begin position="63"/>
        <end position="214"/>
    </location>
</feature>
<gene>
    <name evidence="6" type="ORF">DYI37_12960</name>
</gene>
<dbReference type="GO" id="GO:0005737">
    <property type="term" value="C:cytoplasm"/>
    <property type="evidence" value="ECO:0007669"/>
    <property type="project" value="TreeGrafter"/>
</dbReference>
<dbReference type="PANTHER" id="PTHR43003">
    <property type="entry name" value="DNA-3-METHYLADENINE GLYCOSYLASE"/>
    <property type="match status" value="1"/>
</dbReference>
<comment type="catalytic activity">
    <reaction evidence="1">
        <text>Hydrolysis of alkylated DNA, releasing 3-methyladenine, 3-methylguanine, 7-methylguanine and 7-methyladenine.</text>
        <dbReference type="EC" id="3.2.2.21"/>
    </reaction>
</comment>
<dbReference type="GO" id="GO:0006285">
    <property type="term" value="P:base-excision repair, AP site formation"/>
    <property type="evidence" value="ECO:0007669"/>
    <property type="project" value="TreeGrafter"/>
</dbReference>
<reference evidence="6 7" key="1">
    <citation type="submission" date="2018-08" db="EMBL/GenBank/DDBJ databases">
        <title>Fulvimarina sp. 85, whole genome shotgun sequence.</title>
        <authorList>
            <person name="Tuo L."/>
        </authorList>
    </citation>
    <scope>NUCLEOTIDE SEQUENCE [LARGE SCALE GENOMIC DNA]</scope>
    <source>
        <strain evidence="6 7">85</strain>
    </source>
</reference>
<dbReference type="AlphaFoldDB" id="A0A371X0X1"/>
<dbReference type="Gene3D" id="1.10.340.30">
    <property type="entry name" value="Hypothetical protein, domain 2"/>
    <property type="match status" value="1"/>
</dbReference>
<dbReference type="InterPro" id="IPR011257">
    <property type="entry name" value="DNA_glycosylase"/>
</dbReference>
<evidence type="ECO:0000313" key="6">
    <source>
        <dbReference type="EMBL" id="RFC62865.1"/>
    </source>
</evidence>
<evidence type="ECO:0000313" key="7">
    <source>
        <dbReference type="Proteomes" id="UP000264310"/>
    </source>
</evidence>
<evidence type="ECO:0000256" key="1">
    <source>
        <dbReference type="ARBA" id="ARBA00000086"/>
    </source>
</evidence>
<dbReference type="GO" id="GO:0032993">
    <property type="term" value="C:protein-DNA complex"/>
    <property type="evidence" value="ECO:0007669"/>
    <property type="project" value="TreeGrafter"/>
</dbReference>
<proteinExistence type="predicted"/>
<dbReference type="Pfam" id="PF00730">
    <property type="entry name" value="HhH-GPD"/>
    <property type="match status" value="1"/>
</dbReference>
<sequence>MRHEEEPASGPMSKAIATQADIDRGVAALLDLDPSLADVAARAGPVPLRMRSGGLRGLCAIIVAQQVSKASADAIFARLEAETDLDDANEVAGLSEEACRRAGLSRSKQTTVIALAEAVADRRLDLPRLAHLPPGTAIAELVAHKGIGVWTAECYLLFCIGHPDIFPAGDLALQVAVATALELDERPSPKQLGEIAVRWSPHRSIAARMFWAYYGDLTRRDAMPVAG</sequence>
<evidence type="ECO:0000256" key="3">
    <source>
        <dbReference type="ARBA" id="ARBA00022763"/>
    </source>
</evidence>
<dbReference type="PANTHER" id="PTHR43003:SF13">
    <property type="entry name" value="DNA-3-METHYLADENINE GLYCOSYLASE 2"/>
    <property type="match status" value="1"/>
</dbReference>
<dbReference type="GO" id="GO:0006307">
    <property type="term" value="P:DNA alkylation repair"/>
    <property type="evidence" value="ECO:0007669"/>
    <property type="project" value="TreeGrafter"/>
</dbReference>
<dbReference type="InterPro" id="IPR051912">
    <property type="entry name" value="Alkylbase_DNA_Glycosylase/TA"/>
</dbReference>
<protein>
    <recommendedName>
        <fullName evidence="2">DNA-3-methyladenine glycosylase II</fullName>
        <ecNumber evidence="2">3.2.2.21</ecNumber>
    </recommendedName>
</protein>
<accession>A0A371X0X1</accession>
<dbReference type="SUPFAM" id="SSF48150">
    <property type="entry name" value="DNA-glycosylase"/>
    <property type="match status" value="1"/>
</dbReference>
<keyword evidence="3" id="KW-0227">DNA damage</keyword>
<dbReference type="EMBL" id="QURL01000005">
    <property type="protein sequence ID" value="RFC62865.1"/>
    <property type="molecule type" value="Genomic_DNA"/>
</dbReference>
<dbReference type="OrthoDB" id="9785929at2"/>
<dbReference type="EC" id="3.2.2.21" evidence="2"/>
<keyword evidence="4" id="KW-0234">DNA repair</keyword>
<keyword evidence="7" id="KW-1185">Reference proteome</keyword>
<dbReference type="CDD" id="cd00056">
    <property type="entry name" value="ENDO3c"/>
    <property type="match status" value="1"/>
</dbReference>
<comment type="caution">
    <text evidence="6">The sequence shown here is derived from an EMBL/GenBank/DDBJ whole genome shotgun (WGS) entry which is preliminary data.</text>
</comment>
<organism evidence="6 7">
    <name type="scientific">Fulvimarina endophytica</name>
    <dbReference type="NCBI Taxonomy" id="2293836"/>
    <lineage>
        <taxon>Bacteria</taxon>
        <taxon>Pseudomonadati</taxon>
        <taxon>Pseudomonadota</taxon>
        <taxon>Alphaproteobacteria</taxon>
        <taxon>Hyphomicrobiales</taxon>
        <taxon>Aurantimonadaceae</taxon>
        <taxon>Fulvimarina</taxon>
    </lineage>
</organism>
<dbReference type="InterPro" id="IPR003265">
    <property type="entry name" value="HhH-GPD_domain"/>
</dbReference>
<evidence type="ECO:0000259" key="5">
    <source>
        <dbReference type="SMART" id="SM00478"/>
    </source>
</evidence>
<name>A0A371X0X1_9HYPH</name>